<proteinExistence type="predicted"/>
<reference evidence="2 3" key="1">
    <citation type="submission" date="2016-07" db="EMBL/GenBank/DDBJ databases">
        <title>Draft genome of a psychrotolerant acidophile Acidithiobacillus ferrivorans strain YL15.</title>
        <authorList>
            <person name="Peng T."/>
            <person name="Ma L."/>
            <person name="Nan M."/>
            <person name="An N."/>
            <person name="Wang M."/>
            <person name="Qiu G."/>
            <person name="Zeng W."/>
        </authorList>
    </citation>
    <scope>NUCLEOTIDE SEQUENCE [LARGE SCALE GENOMIC DNA]</scope>
    <source>
        <strain evidence="2 3">YL15</strain>
    </source>
</reference>
<evidence type="ECO:0000259" key="1">
    <source>
        <dbReference type="Pfam" id="PF12680"/>
    </source>
</evidence>
<dbReference type="InterPro" id="IPR032710">
    <property type="entry name" value="NTF2-like_dom_sf"/>
</dbReference>
<protein>
    <recommendedName>
        <fullName evidence="1">SnoaL-like domain-containing protein</fullName>
    </recommendedName>
</protein>
<evidence type="ECO:0000313" key="2">
    <source>
        <dbReference type="EMBL" id="OCB03957.1"/>
    </source>
</evidence>
<dbReference type="AlphaFoldDB" id="A0A1B9C1W2"/>
<comment type="caution">
    <text evidence="2">The sequence shown here is derived from an EMBL/GenBank/DDBJ whole genome shotgun (WGS) entry which is preliminary data.</text>
</comment>
<sequence length="124" mass="13385">MKITDPKNLNEHYNALFRAGDLEGLVGLYETNAVLCPAPGHQLNGREKIRGQMKALLTLQGELVATQLSCVQQDDLAMLHAKWSFKGTDGAGNAVDIGGHSSKLARRGSDGAWHYVMDLPVALS</sequence>
<gene>
    <name evidence="2" type="ORF">BBC27_05505</name>
</gene>
<dbReference type="EMBL" id="MASQ01000025">
    <property type="protein sequence ID" value="OCB03957.1"/>
    <property type="molecule type" value="Genomic_DNA"/>
</dbReference>
<organism evidence="2 3">
    <name type="scientific">Acidithiobacillus ferrivorans</name>
    <dbReference type="NCBI Taxonomy" id="160808"/>
    <lineage>
        <taxon>Bacteria</taxon>
        <taxon>Pseudomonadati</taxon>
        <taxon>Pseudomonadota</taxon>
        <taxon>Acidithiobacillia</taxon>
        <taxon>Acidithiobacillales</taxon>
        <taxon>Acidithiobacillaceae</taxon>
        <taxon>Acidithiobacillus</taxon>
    </lineage>
</organism>
<name>A0A1B9C1W2_9PROT</name>
<accession>A0A1B9C1W2</accession>
<feature type="domain" description="SnoaL-like" evidence="1">
    <location>
        <begin position="11"/>
        <end position="96"/>
    </location>
</feature>
<dbReference type="RefSeq" id="WP_065412488.1">
    <property type="nucleotide sequence ID" value="NZ_MASQ01000025.1"/>
</dbReference>
<dbReference type="Proteomes" id="UP000093129">
    <property type="component" value="Unassembled WGS sequence"/>
</dbReference>
<dbReference type="Gene3D" id="3.10.450.50">
    <property type="match status" value="1"/>
</dbReference>
<dbReference type="InterPro" id="IPR037401">
    <property type="entry name" value="SnoaL-like"/>
</dbReference>
<evidence type="ECO:0000313" key="3">
    <source>
        <dbReference type="Proteomes" id="UP000093129"/>
    </source>
</evidence>
<dbReference type="SUPFAM" id="SSF54427">
    <property type="entry name" value="NTF2-like"/>
    <property type="match status" value="1"/>
</dbReference>
<dbReference type="Pfam" id="PF12680">
    <property type="entry name" value="SnoaL_2"/>
    <property type="match status" value="1"/>
</dbReference>